<feature type="non-terminal residue" evidence="5">
    <location>
        <position position="137"/>
    </location>
</feature>
<comment type="caution">
    <text evidence="5">The sequence shown here is derived from an EMBL/GenBank/DDBJ whole genome shotgun (WGS) entry which is preliminary data.</text>
</comment>
<dbReference type="PANTHER" id="PTHR42711">
    <property type="entry name" value="ABC TRANSPORTER ATP-BINDING PROTEIN"/>
    <property type="match status" value="1"/>
</dbReference>
<accession>A0AAW8RQW6</accession>
<evidence type="ECO:0000256" key="3">
    <source>
        <dbReference type="ARBA" id="ARBA00022840"/>
    </source>
</evidence>
<name>A0AAW8RQW6_ENTFC</name>
<protein>
    <submittedName>
        <fullName evidence="5">ATP-binding cassette domain-containing protein</fullName>
    </submittedName>
</protein>
<evidence type="ECO:0000313" key="6">
    <source>
        <dbReference type="Proteomes" id="UP001260956"/>
    </source>
</evidence>
<keyword evidence="3 5" id="KW-0067">ATP-binding</keyword>
<evidence type="ECO:0000259" key="4">
    <source>
        <dbReference type="Pfam" id="PF00005"/>
    </source>
</evidence>
<feature type="domain" description="ABC transporter" evidence="4">
    <location>
        <begin position="16"/>
        <end position="66"/>
    </location>
</feature>
<dbReference type="Proteomes" id="UP001260956">
    <property type="component" value="Unassembled WGS sequence"/>
</dbReference>
<dbReference type="Pfam" id="PF00005">
    <property type="entry name" value="ABC_tran"/>
    <property type="match status" value="1"/>
</dbReference>
<sequence>MKELIELIRKFSDNPRTVKDALDMMDLGGFANYDCGKLSGGQKRKLQFSVAITNNPSFLVLDEPTARMDIVSKELFWTNIKKMLKMQNLTVLLISHDLLEVESVTSRIIILNNIICQIKRDKTFHLRNSKKLLMVFG</sequence>
<evidence type="ECO:0000256" key="1">
    <source>
        <dbReference type="ARBA" id="ARBA00022448"/>
    </source>
</evidence>
<dbReference type="EMBL" id="JARPTX010000217">
    <property type="protein sequence ID" value="MDT2371553.1"/>
    <property type="molecule type" value="Genomic_DNA"/>
</dbReference>
<evidence type="ECO:0000313" key="5">
    <source>
        <dbReference type="EMBL" id="MDT2371553.1"/>
    </source>
</evidence>
<dbReference type="GO" id="GO:0005524">
    <property type="term" value="F:ATP binding"/>
    <property type="evidence" value="ECO:0007669"/>
    <property type="project" value="UniProtKB-KW"/>
</dbReference>
<dbReference type="SUPFAM" id="SSF52540">
    <property type="entry name" value="P-loop containing nucleoside triphosphate hydrolases"/>
    <property type="match status" value="1"/>
</dbReference>
<keyword evidence="1" id="KW-0813">Transport</keyword>
<evidence type="ECO:0000256" key="2">
    <source>
        <dbReference type="ARBA" id="ARBA00022741"/>
    </source>
</evidence>
<reference evidence="5" key="1">
    <citation type="submission" date="2023-03" db="EMBL/GenBank/DDBJ databases">
        <authorList>
            <person name="Shen W."/>
            <person name="Cai J."/>
        </authorList>
    </citation>
    <scope>NUCLEOTIDE SEQUENCE</scope>
    <source>
        <strain evidence="5">B1010-2</strain>
    </source>
</reference>
<dbReference type="InterPro" id="IPR003439">
    <property type="entry name" value="ABC_transporter-like_ATP-bd"/>
</dbReference>
<dbReference type="PANTHER" id="PTHR42711:SF17">
    <property type="entry name" value="ABC TRANSPORTER ATP-BINDING PROTEIN"/>
    <property type="match status" value="1"/>
</dbReference>
<gene>
    <name evidence="5" type="ORF">P6Z85_15855</name>
</gene>
<dbReference type="GO" id="GO:0016887">
    <property type="term" value="F:ATP hydrolysis activity"/>
    <property type="evidence" value="ECO:0007669"/>
    <property type="project" value="InterPro"/>
</dbReference>
<dbReference type="RefSeq" id="WP_311813806.1">
    <property type="nucleotide sequence ID" value="NZ_JARPTX010000217.1"/>
</dbReference>
<proteinExistence type="predicted"/>
<dbReference type="InterPro" id="IPR050763">
    <property type="entry name" value="ABC_transporter_ATP-binding"/>
</dbReference>
<dbReference type="AlphaFoldDB" id="A0AAW8RQW6"/>
<dbReference type="Gene3D" id="3.40.50.300">
    <property type="entry name" value="P-loop containing nucleotide triphosphate hydrolases"/>
    <property type="match status" value="1"/>
</dbReference>
<organism evidence="5 6">
    <name type="scientific">Enterococcus faecium</name>
    <name type="common">Streptococcus faecium</name>
    <dbReference type="NCBI Taxonomy" id="1352"/>
    <lineage>
        <taxon>Bacteria</taxon>
        <taxon>Bacillati</taxon>
        <taxon>Bacillota</taxon>
        <taxon>Bacilli</taxon>
        <taxon>Lactobacillales</taxon>
        <taxon>Enterococcaceae</taxon>
        <taxon>Enterococcus</taxon>
    </lineage>
</organism>
<keyword evidence="2" id="KW-0547">Nucleotide-binding</keyword>
<dbReference type="InterPro" id="IPR027417">
    <property type="entry name" value="P-loop_NTPase"/>
</dbReference>